<keyword evidence="2" id="KW-0732">Signal</keyword>
<evidence type="ECO:0008006" key="5">
    <source>
        <dbReference type="Google" id="ProtNLM"/>
    </source>
</evidence>
<feature type="chain" id="PRO_5030019358" description="Lipoprotein" evidence="2">
    <location>
        <begin position="25"/>
        <end position="150"/>
    </location>
</feature>
<sequence length="150" mass="15807">MSVNRTLLLALSIALASMCGSASAAASQSTTTVQTTKVYRANTPEANAIEKWLDSVPNADRRTMDLGKITIKSSKTAKGSLMTAANDGPPVPLPASGSPGEKITITNELPGGYVETWTFEWVGGGGGGEWRQTDYESHAPVNNPEKPNEL</sequence>
<evidence type="ECO:0000313" key="3">
    <source>
        <dbReference type="EMBL" id="CEG14922.1"/>
    </source>
</evidence>
<evidence type="ECO:0000256" key="2">
    <source>
        <dbReference type="SAM" id="SignalP"/>
    </source>
</evidence>
<name>A0A0U5F9F1_XANCI</name>
<feature type="region of interest" description="Disordered" evidence="1">
    <location>
        <begin position="80"/>
        <end position="101"/>
    </location>
</feature>
<dbReference type="EMBL" id="CCXZ01000063">
    <property type="protein sequence ID" value="CEG14922.1"/>
    <property type="molecule type" value="Genomic_DNA"/>
</dbReference>
<reference evidence="3 4" key="1">
    <citation type="submission" date="2014-09" db="EMBL/GenBank/DDBJ databases">
        <authorList>
            <person name="Regsiter A."/>
        </authorList>
    </citation>
    <scope>NUCLEOTIDE SEQUENCE [LARGE SCALE GENOMIC DNA]</scope>
</reference>
<dbReference type="AlphaFoldDB" id="A0A0U5F9F1"/>
<gene>
    <name evidence="3" type="ORF">XAC3562_1550003</name>
</gene>
<comment type="caution">
    <text evidence="3">The sequence shown here is derived from an EMBL/GenBank/DDBJ whole genome shotgun (WGS) entry which is preliminary data.</text>
</comment>
<evidence type="ECO:0000256" key="1">
    <source>
        <dbReference type="SAM" id="MobiDB-lite"/>
    </source>
</evidence>
<evidence type="ECO:0000313" key="4">
    <source>
        <dbReference type="Proteomes" id="UP000052230"/>
    </source>
</evidence>
<organism evidence="3 4">
    <name type="scientific">Xanthomonas citri pv. citri</name>
    <dbReference type="NCBI Taxonomy" id="611301"/>
    <lineage>
        <taxon>Bacteria</taxon>
        <taxon>Pseudomonadati</taxon>
        <taxon>Pseudomonadota</taxon>
        <taxon>Gammaproteobacteria</taxon>
        <taxon>Lysobacterales</taxon>
        <taxon>Lysobacteraceae</taxon>
        <taxon>Xanthomonas</taxon>
    </lineage>
</organism>
<proteinExistence type="predicted"/>
<protein>
    <recommendedName>
        <fullName evidence="5">Lipoprotein</fullName>
    </recommendedName>
</protein>
<dbReference type="Proteomes" id="UP000052230">
    <property type="component" value="Unassembled WGS sequence"/>
</dbReference>
<feature type="region of interest" description="Disordered" evidence="1">
    <location>
        <begin position="125"/>
        <end position="150"/>
    </location>
</feature>
<dbReference type="RefSeq" id="WP_040234234.1">
    <property type="nucleotide sequence ID" value="NZ_CAVLIX010000113.1"/>
</dbReference>
<keyword evidence="4" id="KW-1185">Reference proteome</keyword>
<accession>A0A0U5F9F1</accession>
<feature type="signal peptide" evidence="2">
    <location>
        <begin position="1"/>
        <end position="24"/>
    </location>
</feature>